<keyword evidence="1" id="KW-0732">Signal</keyword>
<evidence type="ECO:0000313" key="2">
    <source>
        <dbReference type="EMBL" id="MBD1363221.1"/>
    </source>
</evidence>
<dbReference type="EMBL" id="JACWMY010000002">
    <property type="protein sequence ID" value="MBD1363221.1"/>
    <property type="molecule type" value="Genomic_DNA"/>
</dbReference>
<sequence>MSQLIKDAQKRLLTAFVAIFSMFSIAAAQFEPNPQSCGMINSWVSKRKGTLAGGFGNLPSHS</sequence>
<proteinExistence type="predicted"/>
<feature type="signal peptide" evidence="1">
    <location>
        <begin position="1"/>
        <end position="26"/>
    </location>
</feature>
<dbReference type="RefSeq" id="WP_191187885.1">
    <property type="nucleotide sequence ID" value="NZ_JACWMY010000002.1"/>
</dbReference>
<feature type="chain" id="PRO_5046462101" evidence="1">
    <location>
        <begin position="27"/>
        <end position="62"/>
    </location>
</feature>
<protein>
    <submittedName>
        <fullName evidence="2">Uncharacterized protein</fullName>
    </submittedName>
</protein>
<accession>A0ABR7WLL5</accession>
<reference evidence="2 3" key="1">
    <citation type="submission" date="2020-09" db="EMBL/GenBank/DDBJ databases">
        <title>Novel species of Mucilaginibacter isolated from a glacier on the Tibetan Plateau.</title>
        <authorList>
            <person name="Liu Q."/>
            <person name="Xin Y.-H."/>
        </authorList>
    </citation>
    <scope>NUCLEOTIDE SEQUENCE [LARGE SCALE GENOMIC DNA]</scope>
    <source>
        <strain evidence="2 3">ZT4R22</strain>
    </source>
</reference>
<evidence type="ECO:0000256" key="1">
    <source>
        <dbReference type="SAM" id="SignalP"/>
    </source>
</evidence>
<name>A0ABR7WLL5_9SPHI</name>
<comment type="caution">
    <text evidence="2">The sequence shown here is derived from an EMBL/GenBank/DDBJ whole genome shotgun (WGS) entry which is preliminary data.</text>
</comment>
<keyword evidence="3" id="KW-1185">Reference proteome</keyword>
<dbReference type="Proteomes" id="UP000606600">
    <property type="component" value="Unassembled WGS sequence"/>
</dbReference>
<organism evidence="2 3">
    <name type="scientific">Mucilaginibacter pankratovii</name>
    <dbReference type="NCBI Taxonomy" id="2772110"/>
    <lineage>
        <taxon>Bacteria</taxon>
        <taxon>Pseudomonadati</taxon>
        <taxon>Bacteroidota</taxon>
        <taxon>Sphingobacteriia</taxon>
        <taxon>Sphingobacteriales</taxon>
        <taxon>Sphingobacteriaceae</taxon>
        <taxon>Mucilaginibacter</taxon>
    </lineage>
</organism>
<gene>
    <name evidence="2" type="ORF">IDJ77_05295</name>
</gene>
<evidence type="ECO:0000313" key="3">
    <source>
        <dbReference type="Proteomes" id="UP000606600"/>
    </source>
</evidence>